<accession>A0ABI7YBK3</accession>
<name>A0ABI7YBK3_FELCA</name>
<keyword evidence="13" id="KW-0458">Lysosome</keyword>
<feature type="domain" description="Beta-mannosidase-like galactose-binding" evidence="21">
    <location>
        <begin position="29"/>
        <end position="203"/>
    </location>
</feature>
<dbReference type="InterPro" id="IPR013783">
    <property type="entry name" value="Ig-like_fold"/>
</dbReference>
<keyword evidence="12" id="KW-0325">Glycoprotein</keyword>
<dbReference type="Gene3D" id="2.60.40.10">
    <property type="entry name" value="Immunoglobulins"/>
    <property type="match status" value="2"/>
</dbReference>
<evidence type="ECO:0000256" key="7">
    <source>
        <dbReference type="ARBA" id="ARBA00012754"/>
    </source>
</evidence>
<evidence type="ECO:0000256" key="15">
    <source>
        <dbReference type="ARBA" id="ARBA00032581"/>
    </source>
</evidence>
<sequence>MRLRLLLLLALCGAGPTAAARSLSLRGSWRIRSGNGSLELPGRVPGCVHSALFQRGLIQDPYYRFNDLKYRWISLDNWTYSKKFQIPFNISKWQKVNLIFEGVDTVAKILLNSVPIGKTDNMFKRYSFDITTVVRNVNSLELRFQSPVLYAAQRSKAHTSYWVPPDCPPPVQKGQCHVNFIRKEQSSFSWDWGPSFPTQGIWKDVRIEAYNICHLNFFTFSPIYDNHTQGWNLEIESSFDVVSPKPISGQVIVAIPKLQTQQTYSIELQPGERIVELFVKINKNATVETWWPHGHGNQTGYNMTVLFKLDGGLSIEKSAKVYFRTVELIEESIEGSQGLSFYFKINGLPIFLKGSNWIPADSFQDRVTSDLLRLLLQSAVDANMNTLRVWGGGIYEQDEFYRLCDELGIMVWQDFMFACALYPTDQGFLDSVRTEVAHQIRRLKSHPSIIIWGGNNENEAALMMNWFNIHTSELHTYINDYVVLYVKNIRQIVLAVSSEKDWSYNSEFSLHRQHHAGGNNEMLLQIGFHFKLPKNTDPLQTFKDTIYLTQVMQAQCVKIETEFYRRSRSEIVDGKGHTMGALYWQLNDIWQAPSWASLEYGGKWKMLHYFARHFFAPLLPVGFEDQDAFFIYGVSDLHSDCKATLTVRVHTWSSLEPLCSSETERFVMEAGKAVLLYKEQVPALLGRCGNCTRQSCVVSFYLSTDNQLVSPTNHHFLSSLNETVGLQKAHITANISQQGDTFVFDLETSAVAPFVWLDVGSIPGRFSDNGFLMTEKTRTILFYPWKPTSKSELEQSFHVTSLTDTY</sequence>
<evidence type="ECO:0000256" key="6">
    <source>
        <dbReference type="ARBA" id="ARBA00011245"/>
    </source>
</evidence>
<evidence type="ECO:0000256" key="12">
    <source>
        <dbReference type="ARBA" id="ARBA00023180"/>
    </source>
</evidence>
<evidence type="ECO:0000259" key="18">
    <source>
        <dbReference type="Pfam" id="PF02836"/>
    </source>
</evidence>
<evidence type="ECO:0000256" key="3">
    <source>
        <dbReference type="ARBA" id="ARBA00004371"/>
    </source>
</evidence>
<feature type="domain" description="Beta-mannosidase Ig-fold" evidence="19">
    <location>
        <begin position="726"/>
        <end position="805"/>
    </location>
</feature>
<evidence type="ECO:0000313" key="22">
    <source>
        <dbReference type="Ensembl" id="ENSFCTP00005032209.1"/>
    </source>
</evidence>
<evidence type="ECO:0000256" key="4">
    <source>
        <dbReference type="ARBA" id="ARBA00004740"/>
    </source>
</evidence>
<dbReference type="Ensembl" id="ENSFCTT00005045117.1">
    <property type="protein sequence ID" value="ENSFCTP00005032209.1"/>
    <property type="gene ID" value="ENSFCTG00005015675.1"/>
</dbReference>
<organism evidence="22 23">
    <name type="scientific">Felis catus</name>
    <name type="common">Cat</name>
    <name type="synonym">Felis silvestris catus</name>
    <dbReference type="NCBI Taxonomy" id="9685"/>
    <lineage>
        <taxon>Eukaryota</taxon>
        <taxon>Metazoa</taxon>
        <taxon>Chordata</taxon>
        <taxon>Craniata</taxon>
        <taxon>Vertebrata</taxon>
        <taxon>Euteleostomi</taxon>
        <taxon>Mammalia</taxon>
        <taxon>Eutheria</taxon>
        <taxon>Laurasiatheria</taxon>
        <taxon>Carnivora</taxon>
        <taxon>Feliformia</taxon>
        <taxon>Felidae</taxon>
        <taxon>Felinae</taxon>
        <taxon>Felis</taxon>
    </lineage>
</organism>
<evidence type="ECO:0000259" key="19">
    <source>
        <dbReference type="Pfam" id="PF17753"/>
    </source>
</evidence>
<dbReference type="Gene3D" id="2.60.120.260">
    <property type="entry name" value="Galactose-binding domain-like"/>
    <property type="match status" value="1"/>
</dbReference>
<feature type="domain" description="Glycoside hydrolase family 2 catalytic" evidence="18">
    <location>
        <begin position="343"/>
        <end position="473"/>
    </location>
</feature>
<dbReference type="EC" id="3.2.1.25" evidence="7"/>
<dbReference type="InterPro" id="IPR017853">
    <property type="entry name" value="GH"/>
</dbReference>
<feature type="domain" description="Mannosidase Ig/CBM-like" evidence="20">
    <location>
        <begin position="630"/>
        <end position="718"/>
    </location>
</feature>
<dbReference type="RefSeq" id="XP_044911985.1">
    <property type="nucleotide sequence ID" value="XM_045056050.1"/>
</dbReference>
<dbReference type="Pfam" id="PF17753">
    <property type="entry name" value="Ig_mannosidase"/>
    <property type="match status" value="1"/>
</dbReference>
<evidence type="ECO:0000256" key="10">
    <source>
        <dbReference type="ARBA" id="ARBA00022801"/>
    </source>
</evidence>
<evidence type="ECO:0000256" key="9">
    <source>
        <dbReference type="ARBA" id="ARBA00022729"/>
    </source>
</evidence>
<proteinExistence type="inferred from homology"/>
<dbReference type="GeneID" id="101085628"/>
<gene>
    <name evidence="22" type="primary">MANBA</name>
</gene>
<comment type="subcellular location">
    <subcellularLocation>
        <location evidence="3">Lysosome</location>
    </subcellularLocation>
</comment>
<dbReference type="PANTHER" id="PTHR43730:SF1">
    <property type="entry name" value="BETA-MANNOSIDASE"/>
    <property type="match status" value="1"/>
</dbReference>
<evidence type="ECO:0000313" key="23">
    <source>
        <dbReference type="Proteomes" id="UP000823872"/>
    </source>
</evidence>
<dbReference type="InterPro" id="IPR036156">
    <property type="entry name" value="Beta-gal/glucu_dom_sf"/>
</dbReference>
<comment type="pathway">
    <text evidence="4">Glycan metabolism; N-glycan degradation.</text>
</comment>
<dbReference type="InterPro" id="IPR006103">
    <property type="entry name" value="Glyco_hydro_2_cat"/>
</dbReference>
<dbReference type="InterPro" id="IPR041625">
    <property type="entry name" value="Beta-mannosidase_Ig"/>
</dbReference>
<keyword evidence="23" id="KW-1185">Reference proteome</keyword>
<evidence type="ECO:0000259" key="20">
    <source>
        <dbReference type="Pfam" id="PF17786"/>
    </source>
</evidence>
<feature type="chain" id="PRO_5046137122" description="Beta-mannosidase" evidence="17">
    <location>
        <begin position="20"/>
        <end position="806"/>
    </location>
</feature>
<dbReference type="SUPFAM" id="SSF51445">
    <property type="entry name" value="(Trans)glycosidases"/>
    <property type="match status" value="1"/>
</dbReference>
<comment type="function">
    <text evidence="2">Exoglycosidase that cleaves the single beta-linked mannose residue from the non-reducing end of all N-linked glycoprotein oligosaccharides.</text>
</comment>
<keyword evidence="9 17" id="KW-0732">Signal</keyword>
<dbReference type="Pfam" id="PF22666">
    <property type="entry name" value="Glyco_hydro_2_N2"/>
    <property type="match status" value="1"/>
</dbReference>
<dbReference type="SUPFAM" id="SSF49303">
    <property type="entry name" value="beta-Galactosidase/glucuronidase domain"/>
    <property type="match status" value="3"/>
</dbReference>
<keyword evidence="10" id="KW-0378">Hydrolase</keyword>
<evidence type="ECO:0000256" key="11">
    <source>
        <dbReference type="ARBA" id="ARBA00023157"/>
    </source>
</evidence>
<dbReference type="PANTHER" id="PTHR43730">
    <property type="entry name" value="BETA-MANNOSIDASE"/>
    <property type="match status" value="1"/>
</dbReference>
<comment type="similarity">
    <text evidence="5">Belongs to the glycosyl hydrolase 2 family.</text>
</comment>
<dbReference type="Proteomes" id="UP000823872">
    <property type="component" value="Chromosome B1"/>
</dbReference>
<evidence type="ECO:0000256" key="13">
    <source>
        <dbReference type="ARBA" id="ARBA00023228"/>
    </source>
</evidence>
<keyword evidence="14" id="KW-0326">Glycosidase</keyword>
<evidence type="ECO:0000256" key="17">
    <source>
        <dbReference type="SAM" id="SignalP"/>
    </source>
</evidence>
<dbReference type="InterPro" id="IPR008979">
    <property type="entry name" value="Galactose-bd-like_sf"/>
</dbReference>
<keyword evidence="11" id="KW-1015">Disulfide bond</keyword>
<dbReference type="Pfam" id="PF02836">
    <property type="entry name" value="Glyco_hydro_2_C"/>
    <property type="match status" value="1"/>
</dbReference>
<dbReference type="SUPFAM" id="SSF49785">
    <property type="entry name" value="Galactose-binding domain-like"/>
    <property type="match status" value="1"/>
</dbReference>
<evidence type="ECO:0000256" key="2">
    <source>
        <dbReference type="ARBA" id="ARBA00003150"/>
    </source>
</evidence>
<evidence type="ECO:0000256" key="16">
    <source>
        <dbReference type="ARBA" id="ARBA00033445"/>
    </source>
</evidence>
<dbReference type="InterPro" id="IPR054593">
    <property type="entry name" value="Beta-mannosidase-like_N2"/>
</dbReference>
<comment type="subunit">
    <text evidence="6">Monomer.</text>
</comment>
<evidence type="ECO:0000256" key="1">
    <source>
        <dbReference type="ARBA" id="ARBA00000829"/>
    </source>
</evidence>
<evidence type="ECO:0000256" key="5">
    <source>
        <dbReference type="ARBA" id="ARBA00007401"/>
    </source>
</evidence>
<dbReference type="Pfam" id="PF17786">
    <property type="entry name" value="Mannosidase_ig"/>
    <property type="match status" value="1"/>
</dbReference>
<reference evidence="22 23" key="1">
    <citation type="submission" date="2021-02" db="EMBL/GenBank/DDBJ databases">
        <title>Safari Cat Assemblies.</title>
        <authorList>
            <person name="Bredemeyer K.R."/>
            <person name="Murphy W.J."/>
        </authorList>
    </citation>
    <scope>NUCLEOTIDE SEQUENCE [LARGE SCALE GENOMIC DNA]</scope>
</reference>
<dbReference type="InterPro" id="IPR050887">
    <property type="entry name" value="Beta-mannosidase_GH2"/>
</dbReference>
<evidence type="ECO:0000256" key="8">
    <source>
        <dbReference type="ARBA" id="ARBA00015707"/>
    </source>
</evidence>
<reference evidence="22" key="2">
    <citation type="submission" date="2025-08" db="UniProtKB">
        <authorList>
            <consortium name="Ensembl"/>
        </authorList>
    </citation>
    <scope>IDENTIFICATION</scope>
    <source>
        <strain evidence="22">breed Abyssinian</strain>
    </source>
</reference>
<feature type="signal peptide" evidence="17">
    <location>
        <begin position="1"/>
        <end position="19"/>
    </location>
</feature>
<comment type="catalytic activity">
    <reaction evidence="1">
        <text>Hydrolysis of terminal, non-reducing beta-D-mannose residues in beta-D-mannosides.</text>
        <dbReference type="EC" id="3.2.1.25"/>
    </reaction>
</comment>
<protein>
    <recommendedName>
        <fullName evidence="8">Beta-mannosidase</fullName>
        <ecNumber evidence="7">3.2.1.25</ecNumber>
    </recommendedName>
    <alternativeName>
        <fullName evidence="15">Lysosomal beta A mannosidase</fullName>
    </alternativeName>
    <alternativeName>
        <fullName evidence="16">Mannanase</fullName>
    </alternativeName>
</protein>
<evidence type="ECO:0000259" key="21">
    <source>
        <dbReference type="Pfam" id="PF22666"/>
    </source>
</evidence>
<dbReference type="Gene3D" id="3.20.20.80">
    <property type="entry name" value="Glycosidases"/>
    <property type="match status" value="2"/>
</dbReference>
<reference evidence="22" key="3">
    <citation type="submission" date="2025-09" db="UniProtKB">
        <authorList>
            <consortium name="Ensembl"/>
        </authorList>
    </citation>
    <scope>IDENTIFICATION</scope>
    <source>
        <strain evidence="22">breed Abyssinian</strain>
    </source>
</reference>
<evidence type="ECO:0000256" key="14">
    <source>
        <dbReference type="ARBA" id="ARBA00023295"/>
    </source>
</evidence>
<dbReference type="InterPro" id="IPR041447">
    <property type="entry name" value="Mannosidase_ig"/>
</dbReference>
<dbReference type="GeneTree" id="ENSGT00390000001670"/>